<evidence type="ECO:0000259" key="2">
    <source>
        <dbReference type="PROSITE" id="PS51202"/>
    </source>
</evidence>
<keyword evidence="1" id="KW-0472">Membrane</keyword>
<keyword evidence="1" id="KW-1133">Transmembrane helix</keyword>
<reference evidence="3 4" key="1">
    <citation type="journal article" date="2017" name="Int. J. Syst. Evol. Microbiol.">
        <title>Bacillus notoginsengisoli sp. nov., a novel bacterium isolated from the rhizosphere of Panax notoginseng.</title>
        <authorList>
            <person name="Zhang M.Y."/>
            <person name="Cheng J."/>
            <person name="Cai Y."/>
            <person name="Zhang T.Y."/>
            <person name="Wu Y.Y."/>
            <person name="Manikprabhu D."/>
            <person name="Li W.J."/>
            <person name="Zhang Y.X."/>
        </authorList>
    </citation>
    <scope>NUCLEOTIDE SEQUENCE [LARGE SCALE GENOMIC DNA]</scope>
    <source>
        <strain evidence="3 4">JCM 30743</strain>
    </source>
</reference>
<evidence type="ECO:0000256" key="1">
    <source>
        <dbReference type="SAM" id="Phobius"/>
    </source>
</evidence>
<sequence length="239" mass="27442">MGYLFILIYIGIILLVVELCTTLFVLTGLEKPVARFQVVSMLTSTGFTTGESELIIAHPIRRRLGSFLILFGAFSLAVIISAISGILQKNFHLQEIGLVAGFLLLLLLVLRLPSMQKKLKKRLHEEMEQSYKLEELPIKEVLLQNDEDDFIEIHVHEESNLIGSMLRDIIKPEEDINVLFIMRGDVMIRHDRNKEEIQAGDMFYLYGDKECLQSKFANEIEAHKEKLEEKVEARNQQTI</sequence>
<keyword evidence="1" id="KW-0812">Transmembrane</keyword>
<dbReference type="PROSITE" id="PS51202">
    <property type="entry name" value="RCK_C"/>
    <property type="match status" value="1"/>
</dbReference>
<feature type="transmembrane region" description="Helical" evidence="1">
    <location>
        <begin position="93"/>
        <end position="112"/>
    </location>
</feature>
<name>A0A417YWB0_9BACI</name>
<protein>
    <recommendedName>
        <fullName evidence="2">RCK C-terminal domain-containing protein</fullName>
    </recommendedName>
</protein>
<organism evidence="3 4">
    <name type="scientific">Neobacillus notoginsengisoli</name>
    <dbReference type="NCBI Taxonomy" id="1578198"/>
    <lineage>
        <taxon>Bacteria</taxon>
        <taxon>Bacillati</taxon>
        <taxon>Bacillota</taxon>
        <taxon>Bacilli</taxon>
        <taxon>Bacillales</taxon>
        <taxon>Bacillaceae</taxon>
        <taxon>Neobacillus</taxon>
    </lineage>
</organism>
<proteinExistence type="predicted"/>
<keyword evidence="4" id="KW-1185">Reference proteome</keyword>
<dbReference type="GO" id="GO:0008324">
    <property type="term" value="F:monoatomic cation transmembrane transporter activity"/>
    <property type="evidence" value="ECO:0007669"/>
    <property type="project" value="InterPro"/>
</dbReference>
<feature type="transmembrane region" description="Helical" evidence="1">
    <location>
        <begin position="67"/>
        <end position="87"/>
    </location>
</feature>
<gene>
    <name evidence="3" type="ORF">D1B31_07410</name>
</gene>
<dbReference type="AlphaFoldDB" id="A0A417YWB0"/>
<dbReference type="SUPFAM" id="SSF116726">
    <property type="entry name" value="TrkA C-terminal domain-like"/>
    <property type="match status" value="1"/>
</dbReference>
<dbReference type="Proteomes" id="UP000284416">
    <property type="component" value="Unassembled WGS sequence"/>
</dbReference>
<feature type="domain" description="RCK C-terminal" evidence="2">
    <location>
        <begin position="138"/>
        <end position="221"/>
    </location>
</feature>
<dbReference type="RefSeq" id="WP_118920125.1">
    <property type="nucleotide sequence ID" value="NZ_QWEG01000004.1"/>
</dbReference>
<dbReference type="EMBL" id="QWEG01000004">
    <property type="protein sequence ID" value="RHW41541.1"/>
    <property type="molecule type" value="Genomic_DNA"/>
</dbReference>
<evidence type="ECO:0000313" key="4">
    <source>
        <dbReference type="Proteomes" id="UP000284416"/>
    </source>
</evidence>
<dbReference type="Pfam" id="PF02080">
    <property type="entry name" value="TrkA_C"/>
    <property type="match status" value="1"/>
</dbReference>
<accession>A0A417YWB0</accession>
<dbReference type="GO" id="GO:0006813">
    <property type="term" value="P:potassium ion transport"/>
    <property type="evidence" value="ECO:0007669"/>
    <property type="project" value="InterPro"/>
</dbReference>
<dbReference type="Gene3D" id="3.30.70.1450">
    <property type="entry name" value="Regulator of K+ conductance, C-terminal domain"/>
    <property type="match status" value="1"/>
</dbReference>
<dbReference type="InterPro" id="IPR006037">
    <property type="entry name" value="RCK_C"/>
</dbReference>
<dbReference type="OrthoDB" id="369355at2"/>
<dbReference type="InterPro" id="IPR036721">
    <property type="entry name" value="RCK_C_sf"/>
</dbReference>
<evidence type="ECO:0000313" key="3">
    <source>
        <dbReference type="EMBL" id="RHW41541.1"/>
    </source>
</evidence>
<comment type="caution">
    <text evidence="3">The sequence shown here is derived from an EMBL/GenBank/DDBJ whole genome shotgun (WGS) entry which is preliminary data.</text>
</comment>
<feature type="transmembrane region" description="Helical" evidence="1">
    <location>
        <begin position="6"/>
        <end position="26"/>
    </location>
</feature>